<evidence type="ECO:0000259" key="6">
    <source>
        <dbReference type="Pfam" id="PF08281"/>
    </source>
</evidence>
<comment type="similarity">
    <text evidence="1">Belongs to the sigma-70 factor family. ECF subfamily.</text>
</comment>
<dbReference type="InterPro" id="IPR039425">
    <property type="entry name" value="RNA_pol_sigma-70-like"/>
</dbReference>
<protein>
    <submittedName>
        <fullName evidence="7">Sigma-70 family RNA polymerase sigma factor</fullName>
    </submittedName>
</protein>
<reference evidence="8" key="1">
    <citation type="journal article" date="2019" name="Int. J. Syst. Evol. Microbiol.">
        <title>The Global Catalogue of Microorganisms (GCM) 10K type strain sequencing project: providing services to taxonomists for standard genome sequencing and annotation.</title>
        <authorList>
            <consortium name="The Broad Institute Genomics Platform"/>
            <consortium name="The Broad Institute Genome Sequencing Center for Infectious Disease"/>
            <person name="Wu L."/>
            <person name="Ma J."/>
        </authorList>
    </citation>
    <scope>NUCLEOTIDE SEQUENCE [LARGE SCALE GENOMIC DNA]</scope>
    <source>
        <strain evidence="8">JCM 31920</strain>
    </source>
</reference>
<dbReference type="Pfam" id="PF04542">
    <property type="entry name" value="Sigma70_r2"/>
    <property type="match status" value="1"/>
</dbReference>
<keyword evidence="8" id="KW-1185">Reference proteome</keyword>
<feature type="domain" description="RNA polymerase sigma factor 70 region 4 type 2" evidence="6">
    <location>
        <begin position="130"/>
        <end position="182"/>
    </location>
</feature>
<organism evidence="7 8">
    <name type="scientific">Ravibacter arvi</name>
    <dbReference type="NCBI Taxonomy" id="2051041"/>
    <lineage>
        <taxon>Bacteria</taxon>
        <taxon>Pseudomonadati</taxon>
        <taxon>Bacteroidota</taxon>
        <taxon>Cytophagia</taxon>
        <taxon>Cytophagales</taxon>
        <taxon>Spirosomataceae</taxon>
        <taxon>Ravibacter</taxon>
    </lineage>
</organism>
<dbReference type="CDD" id="cd06171">
    <property type="entry name" value="Sigma70_r4"/>
    <property type="match status" value="1"/>
</dbReference>
<dbReference type="InterPro" id="IPR014284">
    <property type="entry name" value="RNA_pol_sigma-70_dom"/>
</dbReference>
<keyword evidence="2" id="KW-0805">Transcription regulation</keyword>
<dbReference type="Pfam" id="PF08281">
    <property type="entry name" value="Sigma70_r4_2"/>
    <property type="match status" value="1"/>
</dbReference>
<gene>
    <name evidence="7" type="ORF">GCM10023091_10510</name>
</gene>
<dbReference type="RefSeq" id="WP_345027028.1">
    <property type="nucleotide sequence ID" value="NZ_BAABEY010000011.1"/>
</dbReference>
<dbReference type="InterPro" id="IPR007627">
    <property type="entry name" value="RNA_pol_sigma70_r2"/>
</dbReference>
<comment type="caution">
    <text evidence="7">The sequence shown here is derived from an EMBL/GenBank/DDBJ whole genome shotgun (WGS) entry which is preliminary data.</text>
</comment>
<evidence type="ECO:0000256" key="1">
    <source>
        <dbReference type="ARBA" id="ARBA00010641"/>
    </source>
</evidence>
<proteinExistence type="inferred from homology"/>
<dbReference type="PANTHER" id="PTHR43133:SF46">
    <property type="entry name" value="RNA POLYMERASE SIGMA-70 FACTOR ECF SUBFAMILY"/>
    <property type="match status" value="1"/>
</dbReference>
<dbReference type="PANTHER" id="PTHR43133">
    <property type="entry name" value="RNA POLYMERASE ECF-TYPE SIGMA FACTO"/>
    <property type="match status" value="1"/>
</dbReference>
<evidence type="ECO:0000256" key="4">
    <source>
        <dbReference type="ARBA" id="ARBA00023163"/>
    </source>
</evidence>
<sequence>MPNINGTDEHEIDLWNAFRQGNENAFGEIARKHYRSLFGYGIKFSPNREFVKDCIQDLFMELWAKRESLGDTAFVKFYLFKSLRRKIHRESLKNQLIIERAEFDFDASSPEVSSVEQELIETEHYADRIQQLETQLKSLPKRQQEVIFLKFFENLDNESIAEVMSISKQAVSNLIYRTIKDLKSRI</sequence>
<keyword evidence="3" id="KW-0731">Sigma factor</keyword>
<dbReference type="InterPro" id="IPR013325">
    <property type="entry name" value="RNA_pol_sigma_r2"/>
</dbReference>
<dbReference type="SUPFAM" id="SSF88659">
    <property type="entry name" value="Sigma3 and sigma4 domains of RNA polymerase sigma factors"/>
    <property type="match status" value="1"/>
</dbReference>
<dbReference type="InterPro" id="IPR036388">
    <property type="entry name" value="WH-like_DNA-bd_sf"/>
</dbReference>
<name>A0ABP8LRI0_9BACT</name>
<dbReference type="Gene3D" id="1.10.10.10">
    <property type="entry name" value="Winged helix-like DNA-binding domain superfamily/Winged helix DNA-binding domain"/>
    <property type="match status" value="1"/>
</dbReference>
<evidence type="ECO:0000256" key="3">
    <source>
        <dbReference type="ARBA" id="ARBA00023082"/>
    </source>
</evidence>
<dbReference type="Gene3D" id="1.10.1740.10">
    <property type="match status" value="1"/>
</dbReference>
<evidence type="ECO:0000259" key="5">
    <source>
        <dbReference type="Pfam" id="PF04542"/>
    </source>
</evidence>
<dbReference type="NCBIfam" id="TIGR02937">
    <property type="entry name" value="sigma70-ECF"/>
    <property type="match status" value="1"/>
</dbReference>
<dbReference type="Proteomes" id="UP001501508">
    <property type="component" value="Unassembled WGS sequence"/>
</dbReference>
<dbReference type="SUPFAM" id="SSF88946">
    <property type="entry name" value="Sigma2 domain of RNA polymerase sigma factors"/>
    <property type="match status" value="1"/>
</dbReference>
<dbReference type="EMBL" id="BAABEY010000011">
    <property type="protein sequence ID" value="GAA4434903.1"/>
    <property type="molecule type" value="Genomic_DNA"/>
</dbReference>
<feature type="domain" description="RNA polymerase sigma-70 region 2" evidence="5">
    <location>
        <begin position="30"/>
        <end position="93"/>
    </location>
</feature>
<evidence type="ECO:0000313" key="8">
    <source>
        <dbReference type="Proteomes" id="UP001501508"/>
    </source>
</evidence>
<dbReference type="InterPro" id="IPR013324">
    <property type="entry name" value="RNA_pol_sigma_r3/r4-like"/>
</dbReference>
<dbReference type="InterPro" id="IPR013249">
    <property type="entry name" value="RNA_pol_sigma70_r4_t2"/>
</dbReference>
<accession>A0ABP8LRI0</accession>
<evidence type="ECO:0000256" key="2">
    <source>
        <dbReference type="ARBA" id="ARBA00023015"/>
    </source>
</evidence>
<keyword evidence="4" id="KW-0804">Transcription</keyword>
<evidence type="ECO:0000313" key="7">
    <source>
        <dbReference type="EMBL" id="GAA4434903.1"/>
    </source>
</evidence>